<proteinExistence type="predicted"/>
<keyword evidence="4" id="KW-1185">Reference proteome</keyword>
<dbReference type="PANTHER" id="PTHR46838:SF1">
    <property type="entry name" value="TUMOR NECROSIS FACTOR RECEPTOR SUPERFAMILY MEMBER 14"/>
    <property type="match status" value="1"/>
</dbReference>
<feature type="chain" id="PRO_5027025421" evidence="2">
    <location>
        <begin position="21"/>
        <end position="193"/>
    </location>
</feature>
<feature type="repeat" description="TNFR-Cys" evidence="1">
    <location>
        <begin position="51"/>
        <end position="93"/>
    </location>
</feature>
<keyword evidence="1" id="KW-1015">Disulfide bond</keyword>
<reference evidence="5" key="1">
    <citation type="submission" date="2025-08" db="UniProtKB">
        <authorList>
            <consortium name="RefSeq"/>
        </authorList>
    </citation>
    <scope>IDENTIFICATION</scope>
</reference>
<dbReference type="PROSITE" id="PS00652">
    <property type="entry name" value="TNFR_NGFR_1"/>
    <property type="match status" value="2"/>
</dbReference>
<dbReference type="GO" id="GO:0046642">
    <property type="term" value="P:negative regulation of alpha-beta T cell proliferation"/>
    <property type="evidence" value="ECO:0007669"/>
    <property type="project" value="TreeGrafter"/>
</dbReference>
<dbReference type="Proteomes" id="UP000504632">
    <property type="component" value="Chromosome 9"/>
</dbReference>
<dbReference type="Pfam" id="PF00020">
    <property type="entry name" value="TNFR_c6"/>
    <property type="match status" value="3"/>
</dbReference>
<dbReference type="PANTHER" id="PTHR46838">
    <property type="entry name" value="TUMOR NECROSIS FACTOR RECEPTOR SUPERFAMILY MEMBER 14"/>
    <property type="match status" value="1"/>
</dbReference>
<evidence type="ECO:0000256" key="1">
    <source>
        <dbReference type="PROSITE-ProRule" id="PRU00206"/>
    </source>
</evidence>
<dbReference type="GO" id="GO:0050830">
    <property type="term" value="P:defense response to Gram-positive bacterium"/>
    <property type="evidence" value="ECO:0007669"/>
    <property type="project" value="TreeGrafter"/>
</dbReference>
<dbReference type="SUPFAM" id="SSF57586">
    <property type="entry name" value="TNF receptor-like"/>
    <property type="match status" value="2"/>
</dbReference>
<feature type="signal peptide" evidence="2">
    <location>
        <begin position="1"/>
        <end position="20"/>
    </location>
</feature>
<feature type="disulfide bond" evidence="1">
    <location>
        <begin position="52"/>
        <end position="67"/>
    </location>
</feature>
<dbReference type="AlphaFoldDB" id="A0A6J2WB26"/>
<dbReference type="GO" id="GO:2000406">
    <property type="term" value="P:positive regulation of T cell migration"/>
    <property type="evidence" value="ECO:0007669"/>
    <property type="project" value="TreeGrafter"/>
</dbReference>
<dbReference type="PROSITE" id="PS50050">
    <property type="entry name" value="TNFR_NGFR_2"/>
    <property type="match status" value="1"/>
</dbReference>
<evidence type="ECO:0000259" key="3">
    <source>
        <dbReference type="PROSITE" id="PS50050"/>
    </source>
</evidence>
<dbReference type="Gene3D" id="2.10.50.10">
    <property type="entry name" value="Tumor Necrosis Factor Receptor, subunit A, domain 2"/>
    <property type="match status" value="3"/>
</dbReference>
<dbReference type="GO" id="GO:0009897">
    <property type="term" value="C:external side of plasma membrane"/>
    <property type="evidence" value="ECO:0007669"/>
    <property type="project" value="TreeGrafter"/>
</dbReference>
<evidence type="ECO:0000313" key="4">
    <source>
        <dbReference type="Proteomes" id="UP000504632"/>
    </source>
</evidence>
<dbReference type="SMART" id="SM00208">
    <property type="entry name" value="TNFR"/>
    <property type="match status" value="4"/>
</dbReference>
<gene>
    <name evidence="5" type="primary">LOC115821408</name>
</gene>
<comment type="caution">
    <text evidence="1">Lacks conserved residue(s) required for the propagation of feature annotation.</text>
</comment>
<dbReference type="GO" id="GO:0002720">
    <property type="term" value="P:positive regulation of cytokine production involved in immune response"/>
    <property type="evidence" value="ECO:0007669"/>
    <property type="project" value="TreeGrafter"/>
</dbReference>
<accession>A0A6J2WB26</accession>
<dbReference type="GO" id="GO:0050829">
    <property type="term" value="P:defense response to Gram-negative bacterium"/>
    <property type="evidence" value="ECO:0007669"/>
    <property type="project" value="TreeGrafter"/>
</dbReference>
<dbReference type="InParanoid" id="A0A6J2WB26"/>
<evidence type="ECO:0000256" key="2">
    <source>
        <dbReference type="SAM" id="SignalP"/>
    </source>
</evidence>
<feature type="domain" description="TNFR-Cys" evidence="3">
    <location>
        <begin position="51"/>
        <end position="93"/>
    </location>
</feature>
<dbReference type="RefSeq" id="XP_030641097.1">
    <property type="nucleotide sequence ID" value="XM_030785237.1"/>
</dbReference>
<dbReference type="InterPro" id="IPR001368">
    <property type="entry name" value="TNFR/NGFR_Cys_rich_reg"/>
</dbReference>
<protein>
    <submittedName>
        <fullName evidence="5">Tumor necrosis factor receptor superfamily member 14-like</fullName>
    </submittedName>
</protein>
<dbReference type="OrthoDB" id="10031141at2759"/>
<evidence type="ECO:0000313" key="5">
    <source>
        <dbReference type="RefSeq" id="XP_030641097.1"/>
    </source>
</evidence>
<dbReference type="GeneID" id="115821408"/>
<organism evidence="4 5">
    <name type="scientific">Chanos chanos</name>
    <name type="common">Milkfish</name>
    <name type="synonym">Mugil chanos</name>
    <dbReference type="NCBI Taxonomy" id="29144"/>
    <lineage>
        <taxon>Eukaryota</taxon>
        <taxon>Metazoa</taxon>
        <taxon>Chordata</taxon>
        <taxon>Craniata</taxon>
        <taxon>Vertebrata</taxon>
        <taxon>Euteleostomi</taxon>
        <taxon>Actinopterygii</taxon>
        <taxon>Neopterygii</taxon>
        <taxon>Teleostei</taxon>
        <taxon>Ostariophysi</taxon>
        <taxon>Gonorynchiformes</taxon>
        <taxon>Chanidae</taxon>
        <taxon>Chanos</taxon>
    </lineage>
</organism>
<keyword evidence="2" id="KW-0732">Signal</keyword>
<name>A0A6J2WB26_CHACN</name>
<sequence length="193" mass="20984">MIFLSLGILAFCSCCGPAEYKTQAGECCPMCGEGFVVYRDCTEDSSSACIPCVGQTYMNEPNGLTKCFHCKTCDTGQGLRKLQKCTTTSNTVCDVQNGYFCQQFSEQAECIFAVKHTICKPGQGIKTQGTKTLDTVCADCPQGFYSPHGINCTAWTHCGVSEYKVEDGSSTRDVQCQKGSRADLELLKVDEES</sequence>
<dbReference type="CDD" id="cd13405">
    <property type="entry name" value="TNFRSF14_teleost"/>
    <property type="match status" value="1"/>
</dbReference>